<dbReference type="InterPro" id="IPR001179">
    <property type="entry name" value="PPIase_FKBP_dom"/>
</dbReference>
<dbReference type="GO" id="GO:0033017">
    <property type="term" value="C:sarcoplasmic reticulum membrane"/>
    <property type="evidence" value="ECO:0007669"/>
    <property type="project" value="TreeGrafter"/>
</dbReference>
<evidence type="ECO:0000256" key="7">
    <source>
        <dbReference type="ARBA" id="ARBA00038106"/>
    </source>
</evidence>
<evidence type="ECO:0000256" key="1">
    <source>
        <dbReference type="ARBA" id="ARBA00000971"/>
    </source>
</evidence>
<evidence type="ECO:0000256" key="6">
    <source>
        <dbReference type="ARBA" id="ARBA00023235"/>
    </source>
</evidence>
<dbReference type="FunFam" id="3.10.50.40:FF:000008">
    <property type="entry name" value="Peptidylprolyl isomerase"/>
    <property type="match status" value="1"/>
</dbReference>
<evidence type="ECO:0000256" key="8">
    <source>
        <dbReference type="PROSITE-ProRule" id="PRU00277"/>
    </source>
</evidence>
<reference evidence="10" key="1">
    <citation type="submission" date="2023-08" db="EMBL/GenBank/DDBJ databases">
        <authorList>
            <person name="Alioto T."/>
            <person name="Alioto T."/>
            <person name="Gomez Garrido J."/>
        </authorList>
    </citation>
    <scope>NUCLEOTIDE SEQUENCE</scope>
</reference>
<dbReference type="InterPro" id="IPR050689">
    <property type="entry name" value="FKBP-type_PPIase"/>
</dbReference>
<dbReference type="EMBL" id="OY660885">
    <property type="protein sequence ID" value="CAJ1084654.1"/>
    <property type="molecule type" value="Genomic_DNA"/>
</dbReference>
<keyword evidence="6 8" id="KW-0413">Isomerase</keyword>
<dbReference type="InterPro" id="IPR046357">
    <property type="entry name" value="PPIase_dom_sf"/>
</dbReference>
<dbReference type="AlphaFoldDB" id="A0AAV1HIP0"/>
<evidence type="ECO:0000313" key="11">
    <source>
        <dbReference type="Proteomes" id="UP001178508"/>
    </source>
</evidence>
<dbReference type="PANTHER" id="PTHR10516:SF452">
    <property type="entry name" value="PEPTIDYLPROLYL ISOMERASE"/>
    <property type="match status" value="1"/>
</dbReference>
<comment type="subcellular location">
    <subcellularLocation>
        <location evidence="2">Cytoplasm</location>
    </subcellularLocation>
</comment>
<keyword evidence="4" id="KW-0963">Cytoplasm</keyword>
<sequence length="184" mass="20075">MGYHELLDRLESRQVVGNFDDGEGHYISTLIPGGHITYTVGPFDPTPLPGRPPLPPPASARIVGWLRGRIPRSENMGVEIETITPGDGRTFPKKGQCVVVHYVGTLADGKVFDSSRSRGKPFKFKIGKQEVIRGWEEGIAQMSVGQRAKLVCSPDFAYGNKGHPGIIPPNATLIFDVELLSLEV</sequence>
<evidence type="ECO:0000256" key="5">
    <source>
        <dbReference type="ARBA" id="ARBA00023110"/>
    </source>
</evidence>
<evidence type="ECO:0000259" key="9">
    <source>
        <dbReference type="PROSITE" id="PS50059"/>
    </source>
</evidence>
<dbReference type="EC" id="5.2.1.8" evidence="3 8"/>
<dbReference type="GO" id="GO:0003755">
    <property type="term" value="F:peptidyl-prolyl cis-trans isomerase activity"/>
    <property type="evidence" value="ECO:0007669"/>
    <property type="project" value="UniProtKB-KW"/>
</dbReference>
<dbReference type="Proteomes" id="UP001178508">
    <property type="component" value="Chromosome 22"/>
</dbReference>
<organism evidence="10 11">
    <name type="scientific">Xyrichtys novacula</name>
    <name type="common">Pearly razorfish</name>
    <name type="synonym">Hemipteronotus novacula</name>
    <dbReference type="NCBI Taxonomy" id="13765"/>
    <lineage>
        <taxon>Eukaryota</taxon>
        <taxon>Metazoa</taxon>
        <taxon>Chordata</taxon>
        <taxon>Craniata</taxon>
        <taxon>Vertebrata</taxon>
        <taxon>Euteleostomi</taxon>
        <taxon>Actinopterygii</taxon>
        <taxon>Neopterygii</taxon>
        <taxon>Teleostei</taxon>
        <taxon>Neoteleostei</taxon>
        <taxon>Acanthomorphata</taxon>
        <taxon>Eupercaria</taxon>
        <taxon>Labriformes</taxon>
        <taxon>Labridae</taxon>
        <taxon>Xyrichtys</taxon>
    </lineage>
</organism>
<dbReference type="Pfam" id="PF00254">
    <property type="entry name" value="FKBP_C"/>
    <property type="match status" value="1"/>
</dbReference>
<protein>
    <recommendedName>
        <fullName evidence="3 8">peptidylprolyl isomerase</fullName>
        <ecNumber evidence="3 8">5.2.1.8</ecNumber>
    </recommendedName>
</protein>
<proteinExistence type="inferred from homology"/>
<dbReference type="SUPFAM" id="SSF54534">
    <property type="entry name" value="FKBP-like"/>
    <property type="match status" value="1"/>
</dbReference>
<keyword evidence="5 8" id="KW-0697">Rotamase</keyword>
<dbReference type="PANTHER" id="PTHR10516">
    <property type="entry name" value="PEPTIDYL-PROLYL CIS-TRANS ISOMERASE"/>
    <property type="match status" value="1"/>
</dbReference>
<keyword evidence="11" id="KW-1185">Reference proteome</keyword>
<gene>
    <name evidence="10" type="ORF">XNOV1_A005395</name>
</gene>
<evidence type="ECO:0000256" key="2">
    <source>
        <dbReference type="ARBA" id="ARBA00004496"/>
    </source>
</evidence>
<dbReference type="PROSITE" id="PS50059">
    <property type="entry name" value="FKBP_PPIASE"/>
    <property type="match status" value="1"/>
</dbReference>
<dbReference type="Gene3D" id="3.10.50.40">
    <property type="match status" value="1"/>
</dbReference>
<evidence type="ECO:0000313" key="10">
    <source>
        <dbReference type="EMBL" id="CAJ1084654.1"/>
    </source>
</evidence>
<accession>A0AAV1HIP0</accession>
<feature type="domain" description="PPIase FKBP-type" evidence="9">
    <location>
        <begin position="95"/>
        <end position="183"/>
    </location>
</feature>
<evidence type="ECO:0000256" key="4">
    <source>
        <dbReference type="ARBA" id="ARBA00022490"/>
    </source>
</evidence>
<name>A0AAV1HIP0_XYRNO</name>
<evidence type="ECO:0000256" key="3">
    <source>
        <dbReference type="ARBA" id="ARBA00013194"/>
    </source>
</evidence>
<comment type="catalytic activity">
    <reaction evidence="1 8">
        <text>[protein]-peptidylproline (omega=180) = [protein]-peptidylproline (omega=0)</text>
        <dbReference type="Rhea" id="RHEA:16237"/>
        <dbReference type="Rhea" id="RHEA-COMP:10747"/>
        <dbReference type="Rhea" id="RHEA-COMP:10748"/>
        <dbReference type="ChEBI" id="CHEBI:83833"/>
        <dbReference type="ChEBI" id="CHEBI:83834"/>
        <dbReference type="EC" id="5.2.1.8"/>
    </reaction>
</comment>
<comment type="similarity">
    <text evidence="7">Belongs to the FKBP-type PPIase family. FKBP1 subfamily.</text>
</comment>